<dbReference type="Proteomes" id="UP001237642">
    <property type="component" value="Unassembled WGS sequence"/>
</dbReference>
<comment type="caution">
    <text evidence="2">The sequence shown here is derived from an EMBL/GenBank/DDBJ whole genome shotgun (WGS) entry which is preliminary data.</text>
</comment>
<dbReference type="InterPro" id="IPR001258">
    <property type="entry name" value="NHL_repeat"/>
</dbReference>
<dbReference type="AlphaFoldDB" id="A0AAD8J8W2"/>
<gene>
    <name evidence="2" type="ORF">POM88_007868</name>
</gene>
<dbReference type="InterPro" id="IPR011042">
    <property type="entry name" value="6-blade_b-propeller_TolB-like"/>
</dbReference>
<dbReference type="Pfam" id="PF01436">
    <property type="entry name" value="NHL"/>
    <property type="match status" value="1"/>
</dbReference>
<dbReference type="EMBL" id="JAUIZM010000002">
    <property type="protein sequence ID" value="KAK1398005.1"/>
    <property type="molecule type" value="Genomic_DNA"/>
</dbReference>
<name>A0AAD8J8W2_9APIA</name>
<sequence>MAALQLRRFRQLSRCFPSYFPGFFYGPSRRNNGVQALHYSFPSVLCPHSDDSAKENYIYSQRFSTVSRKKHKSLDRDGLLSFIASSLDKVEGPSHYWLNKSEDNKAIPRRDGVFLVLAGAFLKELKSESVIMIENVKALQQRYPAVHVMGFQSNKSIFSDDFMVQLLQSMMREFITFPILLSTNNFPEVLEGACYILFEGFKCPQIFYEKDVDIGIIDKAIKKLNMQEHNNKSVNKLESSWAKPTPVIPEPYFGSSLQNLFLYFPGCIAVDESNDRLFISDSNHHRIIVSDGSGEILESIGASPGFEDGEFQWAKLNRPAASFYHTADDCLYFVDSENHAIRRADMERRVVETLYPMCNINNKRYSLWSWILDKIWPSNEPVAKSGTHDSETILYPWHMMKSVDDLYILTRSFETLWIMDLASGDIKDVVKVLEGFSKIWEICGQMILEKSALLKNMPSEWLQQQVGPDCALEGVQYASLMSSVATYQDHVVVCDAVGQRLLKLNKTSGSVASFQCSNFGILGLPYWCLYSLERVYAIDAQTSRSDHIQQFSLLPGRIDIQLIVDIPEDTVLVEPLREDYVWWQARGTATVVPEAKKKEESLEKVGVAQQWYNELDDLAALTPKEKLSTEKEEMISDSEVQEGRICIKSAINTSPGTCEVIISAAIYLKLKNLSTSTDDNREKYASRIAHHLSNKSGRSRRDQCLQQLLASNADVRDLIFMKPLNVKLLFECLNHPKAKNSKDIILTNSSVDVNVSLT</sequence>
<proteinExistence type="predicted"/>
<dbReference type="PANTHER" id="PTHR46388:SF3">
    <property type="entry name" value="DUF1618 DOMAIN-CONTAINING PROTEIN"/>
    <property type="match status" value="1"/>
</dbReference>
<evidence type="ECO:0000313" key="3">
    <source>
        <dbReference type="Proteomes" id="UP001237642"/>
    </source>
</evidence>
<dbReference type="Gene3D" id="2.120.10.30">
    <property type="entry name" value="TolB, C-terminal domain"/>
    <property type="match status" value="1"/>
</dbReference>
<accession>A0AAD8J8W2</accession>
<evidence type="ECO:0000256" key="1">
    <source>
        <dbReference type="ARBA" id="ARBA00022737"/>
    </source>
</evidence>
<reference evidence="2" key="2">
    <citation type="submission" date="2023-05" db="EMBL/GenBank/DDBJ databases">
        <authorList>
            <person name="Schelkunov M.I."/>
        </authorList>
    </citation>
    <scope>NUCLEOTIDE SEQUENCE</scope>
    <source>
        <strain evidence="2">Hsosn_3</strain>
        <tissue evidence="2">Leaf</tissue>
    </source>
</reference>
<reference evidence="2" key="1">
    <citation type="submission" date="2023-02" db="EMBL/GenBank/DDBJ databases">
        <title>Genome of toxic invasive species Heracleum sosnowskyi carries increased number of genes despite the absence of recent whole-genome duplications.</title>
        <authorList>
            <person name="Schelkunov M."/>
            <person name="Shtratnikova V."/>
            <person name="Makarenko M."/>
            <person name="Klepikova A."/>
            <person name="Omelchenko D."/>
            <person name="Novikova G."/>
            <person name="Obukhova E."/>
            <person name="Bogdanov V."/>
            <person name="Penin A."/>
            <person name="Logacheva M."/>
        </authorList>
    </citation>
    <scope>NUCLEOTIDE SEQUENCE</scope>
    <source>
        <strain evidence="2">Hsosn_3</strain>
        <tissue evidence="2">Leaf</tissue>
    </source>
</reference>
<evidence type="ECO:0000313" key="2">
    <source>
        <dbReference type="EMBL" id="KAK1398005.1"/>
    </source>
</evidence>
<dbReference type="PANTHER" id="PTHR46388">
    <property type="entry name" value="NHL REPEAT-CONTAINING PROTEIN 2"/>
    <property type="match status" value="1"/>
</dbReference>
<keyword evidence="3" id="KW-1185">Reference proteome</keyword>
<dbReference type="SUPFAM" id="SSF63825">
    <property type="entry name" value="YWTD domain"/>
    <property type="match status" value="1"/>
</dbReference>
<organism evidence="2 3">
    <name type="scientific">Heracleum sosnowskyi</name>
    <dbReference type="NCBI Taxonomy" id="360622"/>
    <lineage>
        <taxon>Eukaryota</taxon>
        <taxon>Viridiplantae</taxon>
        <taxon>Streptophyta</taxon>
        <taxon>Embryophyta</taxon>
        <taxon>Tracheophyta</taxon>
        <taxon>Spermatophyta</taxon>
        <taxon>Magnoliopsida</taxon>
        <taxon>eudicotyledons</taxon>
        <taxon>Gunneridae</taxon>
        <taxon>Pentapetalae</taxon>
        <taxon>asterids</taxon>
        <taxon>campanulids</taxon>
        <taxon>Apiales</taxon>
        <taxon>Apiaceae</taxon>
        <taxon>Apioideae</taxon>
        <taxon>apioid superclade</taxon>
        <taxon>Tordylieae</taxon>
        <taxon>Tordyliinae</taxon>
        <taxon>Heracleum</taxon>
    </lineage>
</organism>
<keyword evidence="1" id="KW-0677">Repeat</keyword>
<protein>
    <submittedName>
        <fullName evidence="2">Six-bladed beta-propeller</fullName>
    </submittedName>
</protein>